<keyword evidence="1" id="KW-0479">Metal-binding</keyword>
<dbReference type="InterPro" id="IPR008700">
    <property type="entry name" value="TypeIII_avirulence_cleave"/>
</dbReference>
<gene>
    <name evidence="7" type="primary">A05p050920.1_BraROA</name>
    <name evidence="7" type="ORF">IGI04_020891</name>
</gene>
<evidence type="ECO:0000256" key="5">
    <source>
        <dbReference type="SAM" id="MobiDB-lite"/>
    </source>
</evidence>
<dbReference type="SMART" id="SM00184">
    <property type="entry name" value="RING"/>
    <property type="match status" value="1"/>
</dbReference>
<accession>A0ABQ7MK19</accession>
<reference evidence="7 8" key="1">
    <citation type="submission" date="2021-03" db="EMBL/GenBank/DDBJ databases">
        <authorList>
            <person name="King G.J."/>
            <person name="Bancroft I."/>
            <person name="Baten A."/>
            <person name="Bloomfield J."/>
            <person name="Borpatragohain P."/>
            <person name="He Z."/>
            <person name="Irish N."/>
            <person name="Irwin J."/>
            <person name="Liu K."/>
            <person name="Mauleon R.P."/>
            <person name="Moore J."/>
            <person name="Morris R."/>
            <person name="Ostergaard L."/>
            <person name="Wang B."/>
            <person name="Wells R."/>
        </authorList>
    </citation>
    <scope>NUCLEOTIDE SEQUENCE [LARGE SCALE GENOMIC DNA]</scope>
    <source>
        <strain evidence="7">R-o-18</strain>
        <tissue evidence="7">Leaf</tissue>
    </source>
</reference>
<feature type="region of interest" description="Disordered" evidence="5">
    <location>
        <begin position="242"/>
        <end position="294"/>
    </location>
</feature>
<keyword evidence="3" id="KW-0862">Zinc</keyword>
<evidence type="ECO:0000256" key="1">
    <source>
        <dbReference type="ARBA" id="ARBA00022723"/>
    </source>
</evidence>
<dbReference type="EMBL" id="JADBGQ010000005">
    <property type="protein sequence ID" value="KAG5399077.1"/>
    <property type="molecule type" value="Genomic_DNA"/>
</dbReference>
<evidence type="ECO:0000313" key="7">
    <source>
        <dbReference type="EMBL" id="KAG5399077.1"/>
    </source>
</evidence>
<dbReference type="PANTHER" id="PTHR47094:SF8">
    <property type="entry name" value="RING ZINC FINGER PROTEIN-RELATED"/>
    <property type="match status" value="1"/>
</dbReference>
<dbReference type="Proteomes" id="UP000823674">
    <property type="component" value="Chromosome A05"/>
</dbReference>
<evidence type="ECO:0000259" key="6">
    <source>
        <dbReference type="PROSITE" id="PS50089"/>
    </source>
</evidence>
<dbReference type="Pfam" id="PF05627">
    <property type="entry name" value="AvrRpt-cleavage"/>
    <property type="match status" value="1"/>
</dbReference>
<evidence type="ECO:0000313" key="8">
    <source>
        <dbReference type="Proteomes" id="UP000823674"/>
    </source>
</evidence>
<feature type="compositionally biased region" description="Gly residues" evidence="5">
    <location>
        <begin position="85"/>
        <end position="100"/>
    </location>
</feature>
<protein>
    <recommendedName>
        <fullName evidence="6">RING-type domain-containing protein</fullName>
    </recommendedName>
</protein>
<dbReference type="PROSITE" id="PS00518">
    <property type="entry name" value="ZF_RING_1"/>
    <property type="match status" value="1"/>
</dbReference>
<dbReference type="SUPFAM" id="SSF57850">
    <property type="entry name" value="RING/U-box"/>
    <property type="match status" value="1"/>
</dbReference>
<comment type="caution">
    <text evidence="7">The sequence shown here is derived from an EMBL/GenBank/DDBJ whole genome shotgun (WGS) entry which is preliminary data.</text>
</comment>
<sequence length="429" mass="46732">MANRAHVPKFGDWNNQSQPFTAVFDNARTNKRADLYESLENSDIKTQAKPPPQQPTPIIPKPARAPPPTETNKVRAPPADQLYGARGGLYGGYGGGGGSGNQRQPQVPPRPPQTQPKPNVRGGNNGRGGTTIPPFPGSVGSGDQNMSYTHIFDQVKEERRDARSNGGSVGNTPSRLINDDQRSRDQSTAPGSFKPKGKQLLKTVNTTNTKSVIPFVSLYTLHRLEIKDSLLLLKLRERGQDANKGGLSMSSRSERVVTRSSRRSNNVNGTQQSEQPRAGQQPPIVSGPPTIDVDAIEDDDDVVESTASAFDRAKRHKSGGSQRGPLLVDVESGGTTRLSKNRTKRQSDQASVELNNPRKSKTVAPPVEEPKFNCPICMCPFTEEVSTKCGHIFCKKCIKLAVSVQAKCPTCRKRVIAKDLIRVFLPTTR</sequence>
<dbReference type="InterPro" id="IPR049627">
    <property type="entry name" value="SLX8"/>
</dbReference>
<feature type="compositionally biased region" description="Pro residues" evidence="5">
    <location>
        <begin position="106"/>
        <end position="115"/>
    </location>
</feature>
<feature type="region of interest" description="Disordered" evidence="5">
    <location>
        <begin position="309"/>
        <end position="364"/>
    </location>
</feature>
<evidence type="ECO:0000256" key="4">
    <source>
        <dbReference type="PROSITE-ProRule" id="PRU00175"/>
    </source>
</evidence>
<dbReference type="PANTHER" id="PTHR47094">
    <property type="entry name" value="ELFLESS, ISOFORM B"/>
    <property type="match status" value="1"/>
</dbReference>
<dbReference type="PROSITE" id="PS50089">
    <property type="entry name" value="ZF_RING_2"/>
    <property type="match status" value="1"/>
</dbReference>
<feature type="compositionally biased region" description="Pro residues" evidence="5">
    <location>
        <begin position="49"/>
        <end position="69"/>
    </location>
</feature>
<dbReference type="Pfam" id="PF13639">
    <property type="entry name" value="zf-RING_2"/>
    <property type="match status" value="1"/>
</dbReference>
<keyword evidence="8" id="KW-1185">Reference proteome</keyword>
<dbReference type="InterPro" id="IPR001841">
    <property type="entry name" value="Znf_RING"/>
</dbReference>
<evidence type="ECO:0000256" key="3">
    <source>
        <dbReference type="ARBA" id="ARBA00022833"/>
    </source>
</evidence>
<feature type="region of interest" description="Disordered" evidence="5">
    <location>
        <begin position="34"/>
        <end position="198"/>
    </location>
</feature>
<dbReference type="Gene3D" id="3.30.40.10">
    <property type="entry name" value="Zinc/RING finger domain, C3HC4 (zinc finger)"/>
    <property type="match status" value="1"/>
</dbReference>
<keyword evidence="2 4" id="KW-0863">Zinc-finger</keyword>
<organism evidence="7 8">
    <name type="scientific">Brassica rapa subsp. trilocularis</name>
    <dbReference type="NCBI Taxonomy" id="1813537"/>
    <lineage>
        <taxon>Eukaryota</taxon>
        <taxon>Viridiplantae</taxon>
        <taxon>Streptophyta</taxon>
        <taxon>Embryophyta</taxon>
        <taxon>Tracheophyta</taxon>
        <taxon>Spermatophyta</taxon>
        <taxon>Magnoliopsida</taxon>
        <taxon>eudicotyledons</taxon>
        <taxon>Gunneridae</taxon>
        <taxon>Pentapetalae</taxon>
        <taxon>rosids</taxon>
        <taxon>malvids</taxon>
        <taxon>Brassicales</taxon>
        <taxon>Brassicaceae</taxon>
        <taxon>Brassiceae</taxon>
        <taxon>Brassica</taxon>
    </lineage>
</organism>
<evidence type="ECO:0000256" key="2">
    <source>
        <dbReference type="ARBA" id="ARBA00022771"/>
    </source>
</evidence>
<dbReference type="InterPro" id="IPR017907">
    <property type="entry name" value="Znf_RING_CS"/>
</dbReference>
<proteinExistence type="predicted"/>
<feature type="compositionally biased region" description="Basic and acidic residues" evidence="5">
    <location>
        <begin position="153"/>
        <end position="163"/>
    </location>
</feature>
<dbReference type="InterPro" id="IPR013083">
    <property type="entry name" value="Znf_RING/FYVE/PHD"/>
</dbReference>
<name>A0ABQ7MK19_BRACM</name>
<feature type="domain" description="RING-type" evidence="6">
    <location>
        <begin position="374"/>
        <end position="412"/>
    </location>
</feature>